<organism evidence="10">
    <name type="scientific">Anopheles sinensis</name>
    <name type="common">Mosquito</name>
    <dbReference type="NCBI Taxonomy" id="74873"/>
    <lineage>
        <taxon>Eukaryota</taxon>
        <taxon>Metazoa</taxon>
        <taxon>Ecdysozoa</taxon>
        <taxon>Arthropoda</taxon>
        <taxon>Hexapoda</taxon>
        <taxon>Insecta</taxon>
        <taxon>Pterygota</taxon>
        <taxon>Neoptera</taxon>
        <taxon>Endopterygota</taxon>
        <taxon>Diptera</taxon>
        <taxon>Nematocera</taxon>
        <taxon>Culicoidea</taxon>
        <taxon>Culicidae</taxon>
        <taxon>Anophelinae</taxon>
        <taxon>Anopheles</taxon>
    </lineage>
</organism>
<evidence type="ECO:0000313" key="12">
    <source>
        <dbReference type="Proteomes" id="UP000030765"/>
    </source>
</evidence>
<keyword evidence="12" id="KW-1185">Reference proteome</keyword>
<feature type="domain" description="Clip" evidence="9">
    <location>
        <begin position="27"/>
        <end position="79"/>
    </location>
</feature>
<dbReference type="VEuPathDB" id="VectorBase:ASIS001462"/>
<dbReference type="PANTHER" id="PTHR24260:SF140">
    <property type="entry name" value="SERINE PROTEASE GRASS"/>
    <property type="match status" value="1"/>
</dbReference>
<dbReference type="InterPro" id="IPR038565">
    <property type="entry name" value="CLIP_sf"/>
</dbReference>
<comment type="similarity">
    <text evidence="6">Belongs to the peptidase S1 family. CLIP subfamily.</text>
</comment>
<reference evidence="11" key="2">
    <citation type="submission" date="2020-05" db="UniProtKB">
        <authorList>
            <consortium name="EnsemblMetazoa"/>
        </authorList>
    </citation>
    <scope>IDENTIFICATION</scope>
</reference>
<reference evidence="10 12" key="1">
    <citation type="journal article" date="2014" name="BMC Genomics">
        <title>Genome sequence of Anopheles sinensis provides insight into genetics basis of mosquito competence for malaria parasites.</title>
        <authorList>
            <person name="Zhou D."/>
            <person name="Zhang D."/>
            <person name="Ding G."/>
            <person name="Shi L."/>
            <person name="Hou Q."/>
            <person name="Ye Y."/>
            <person name="Xu Y."/>
            <person name="Zhou H."/>
            <person name="Xiong C."/>
            <person name="Li S."/>
            <person name="Yu J."/>
            <person name="Hong S."/>
            <person name="Yu X."/>
            <person name="Zou P."/>
            <person name="Chen C."/>
            <person name="Chang X."/>
            <person name="Wang W."/>
            <person name="Lv Y."/>
            <person name="Sun Y."/>
            <person name="Ma L."/>
            <person name="Shen B."/>
            <person name="Zhu C."/>
        </authorList>
    </citation>
    <scope>NUCLEOTIDE SEQUENCE [LARGE SCALE GENOMIC DNA]</scope>
</reference>
<dbReference type="EMBL" id="ATLV01016716">
    <property type="status" value="NOT_ANNOTATED_CDS"/>
    <property type="molecule type" value="Genomic_DNA"/>
</dbReference>
<dbReference type="InterPro" id="IPR043504">
    <property type="entry name" value="Peptidase_S1_PA_chymotrypsin"/>
</dbReference>
<evidence type="ECO:0000256" key="6">
    <source>
        <dbReference type="ARBA" id="ARBA00024195"/>
    </source>
</evidence>
<sequence length="180" mass="19882">MAVWQKLAALLLITNGCAVLSQSDPACVTPTRKNGFCVSIERCRNIYIAENDPSSSNPVRVYIKKAVCLLSDEDSGVCCQPGEILPHPNSSLTIGHEPSPDVKLNWSMLLQTDFCAPVNLDLTEHIARGKVTRPFDYPWMVLLRYQTDDEFIDGCGGSLINNRYVLTAAHCVKTQGTLRL</sequence>
<dbReference type="Gene3D" id="2.40.10.10">
    <property type="entry name" value="Trypsin-like serine proteases"/>
    <property type="match status" value="1"/>
</dbReference>
<evidence type="ECO:0000259" key="8">
    <source>
        <dbReference type="Pfam" id="PF00089"/>
    </source>
</evidence>
<dbReference type="GO" id="GO:0004252">
    <property type="term" value="F:serine-type endopeptidase activity"/>
    <property type="evidence" value="ECO:0007669"/>
    <property type="project" value="InterPro"/>
</dbReference>
<feature type="domain" description="Peptidase S1" evidence="8">
    <location>
        <begin position="128"/>
        <end position="174"/>
    </location>
</feature>
<dbReference type="EnsemblMetazoa" id="ASIC009167-RA">
    <property type="protein sequence ID" value="ASIC009167-PA"/>
    <property type="gene ID" value="ASIC009167"/>
</dbReference>
<accession>A0A084VUC2</accession>
<dbReference type="GO" id="GO:0006508">
    <property type="term" value="P:proteolysis"/>
    <property type="evidence" value="ECO:0007669"/>
    <property type="project" value="UniProtKB-KW"/>
</dbReference>
<evidence type="ECO:0000256" key="1">
    <source>
        <dbReference type="ARBA" id="ARBA00022670"/>
    </source>
</evidence>
<dbReference type="Gene3D" id="3.30.1640.30">
    <property type="match status" value="1"/>
</dbReference>
<dbReference type="EMBL" id="KE525103">
    <property type="protein sequence ID" value="KFB41566.1"/>
    <property type="molecule type" value="Genomic_DNA"/>
</dbReference>
<keyword evidence="5" id="KW-1015">Disulfide bond</keyword>
<evidence type="ECO:0000313" key="11">
    <source>
        <dbReference type="EnsemblMetazoa" id="ASIC009167-PA"/>
    </source>
</evidence>
<dbReference type="SUPFAM" id="SSF50494">
    <property type="entry name" value="Trypsin-like serine proteases"/>
    <property type="match status" value="1"/>
</dbReference>
<dbReference type="Pfam" id="PF12032">
    <property type="entry name" value="CLIP"/>
    <property type="match status" value="1"/>
</dbReference>
<keyword evidence="4" id="KW-0720">Serine protease</keyword>
<feature type="chain" id="PRO_5001784041" evidence="7">
    <location>
        <begin position="24"/>
        <end position="180"/>
    </location>
</feature>
<evidence type="ECO:0000256" key="7">
    <source>
        <dbReference type="SAM" id="SignalP"/>
    </source>
</evidence>
<dbReference type="PROSITE" id="PS00134">
    <property type="entry name" value="TRYPSIN_HIS"/>
    <property type="match status" value="1"/>
</dbReference>
<keyword evidence="3" id="KW-0378">Hydrolase</keyword>
<gene>
    <name evidence="10" type="ORF">ZHAS_00009167</name>
</gene>
<name>A0A084VUC2_ANOSI</name>
<dbReference type="VEuPathDB" id="VectorBase:ASIC009167"/>
<keyword evidence="1" id="KW-0645">Protease</keyword>
<proteinExistence type="inferred from homology"/>
<dbReference type="AlphaFoldDB" id="A0A084VUC2"/>
<dbReference type="InterPro" id="IPR051333">
    <property type="entry name" value="CLIP_Serine_Protease"/>
</dbReference>
<dbReference type="Proteomes" id="UP000030765">
    <property type="component" value="Unassembled WGS sequence"/>
</dbReference>
<keyword evidence="2 7" id="KW-0732">Signal</keyword>
<feature type="signal peptide" evidence="7">
    <location>
        <begin position="1"/>
        <end position="23"/>
    </location>
</feature>
<evidence type="ECO:0000256" key="2">
    <source>
        <dbReference type="ARBA" id="ARBA00022729"/>
    </source>
</evidence>
<evidence type="ECO:0000313" key="10">
    <source>
        <dbReference type="EMBL" id="KFB41566.1"/>
    </source>
</evidence>
<dbReference type="InterPro" id="IPR018114">
    <property type="entry name" value="TRYPSIN_HIS"/>
</dbReference>
<evidence type="ECO:0000256" key="5">
    <source>
        <dbReference type="ARBA" id="ARBA00023157"/>
    </source>
</evidence>
<dbReference type="STRING" id="74873.A0A084VUC2"/>
<dbReference type="Pfam" id="PF00089">
    <property type="entry name" value="Trypsin"/>
    <property type="match status" value="1"/>
</dbReference>
<protein>
    <submittedName>
        <fullName evidence="10">AGAP004855-PA-like protein</fullName>
    </submittedName>
    <submittedName>
        <fullName evidence="11">CLIP domain-containing serine protease</fullName>
    </submittedName>
</protein>
<evidence type="ECO:0000256" key="4">
    <source>
        <dbReference type="ARBA" id="ARBA00022825"/>
    </source>
</evidence>
<dbReference type="InterPro" id="IPR022700">
    <property type="entry name" value="CLIP"/>
</dbReference>
<dbReference type="OrthoDB" id="547031at2759"/>
<dbReference type="PANTHER" id="PTHR24260">
    <property type="match status" value="1"/>
</dbReference>
<dbReference type="InterPro" id="IPR001254">
    <property type="entry name" value="Trypsin_dom"/>
</dbReference>
<dbReference type="InterPro" id="IPR009003">
    <property type="entry name" value="Peptidase_S1_PA"/>
</dbReference>
<evidence type="ECO:0000256" key="3">
    <source>
        <dbReference type="ARBA" id="ARBA00022801"/>
    </source>
</evidence>
<evidence type="ECO:0000259" key="9">
    <source>
        <dbReference type="Pfam" id="PF12032"/>
    </source>
</evidence>